<proteinExistence type="predicted"/>
<gene>
    <name evidence="1" type="ORF">FWILDA_LOCUS12142</name>
</gene>
<comment type="caution">
    <text evidence="1">The sequence shown here is derived from an EMBL/GenBank/DDBJ whole genome shotgun (WGS) entry which is preliminary data.</text>
</comment>
<organism evidence="1 2">
    <name type="scientific">Funneliformis geosporum</name>
    <dbReference type="NCBI Taxonomy" id="1117311"/>
    <lineage>
        <taxon>Eukaryota</taxon>
        <taxon>Fungi</taxon>
        <taxon>Fungi incertae sedis</taxon>
        <taxon>Mucoromycota</taxon>
        <taxon>Glomeromycotina</taxon>
        <taxon>Glomeromycetes</taxon>
        <taxon>Glomerales</taxon>
        <taxon>Glomeraceae</taxon>
        <taxon>Funneliformis</taxon>
    </lineage>
</organism>
<keyword evidence="2" id="KW-1185">Reference proteome</keyword>
<evidence type="ECO:0000313" key="2">
    <source>
        <dbReference type="Proteomes" id="UP001153678"/>
    </source>
</evidence>
<dbReference type="Proteomes" id="UP001153678">
    <property type="component" value="Unassembled WGS sequence"/>
</dbReference>
<reference evidence="1" key="1">
    <citation type="submission" date="2022-08" db="EMBL/GenBank/DDBJ databases">
        <authorList>
            <person name="Kallberg Y."/>
            <person name="Tangrot J."/>
            <person name="Rosling A."/>
        </authorList>
    </citation>
    <scope>NUCLEOTIDE SEQUENCE</scope>
    <source>
        <strain evidence="1">Wild A</strain>
    </source>
</reference>
<evidence type="ECO:0000313" key="1">
    <source>
        <dbReference type="EMBL" id="CAI2185570.1"/>
    </source>
</evidence>
<dbReference type="EMBL" id="CAMKVN010003781">
    <property type="protein sequence ID" value="CAI2185570.1"/>
    <property type="molecule type" value="Genomic_DNA"/>
</dbReference>
<name>A0A9W4X4C1_9GLOM</name>
<accession>A0A9W4X4C1</accession>
<dbReference type="OrthoDB" id="2443684at2759"/>
<dbReference type="AlphaFoldDB" id="A0A9W4X4C1"/>
<protein>
    <submittedName>
        <fullName evidence="1">13791_t:CDS:1</fullName>
    </submittedName>
</protein>
<sequence>MVEVVDEVMNKLNENGKTTSPKDIIQVYCQLKCDNEELTSLKIYQEKRKKIIRIKANAQHLLDWLIIRSGKGATALMVEENWNYGFALEDK</sequence>